<organism evidence="10 11">
    <name type="scientific">Salirhabdus euzebyi</name>
    <dbReference type="NCBI Taxonomy" id="394506"/>
    <lineage>
        <taxon>Bacteria</taxon>
        <taxon>Bacillati</taxon>
        <taxon>Bacillota</taxon>
        <taxon>Bacilli</taxon>
        <taxon>Bacillales</taxon>
        <taxon>Bacillaceae</taxon>
        <taxon>Salirhabdus</taxon>
    </lineage>
</organism>
<dbReference type="Gene3D" id="3.90.1300.10">
    <property type="entry name" value="Amidase signature (AS) domain"/>
    <property type="match status" value="1"/>
</dbReference>
<dbReference type="GO" id="GO:0030956">
    <property type="term" value="C:glutamyl-tRNA(Gln) amidotransferase complex"/>
    <property type="evidence" value="ECO:0007669"/>
    <property type="project" value="InterPro"/>
</dbReference>
<feature type="active site" description="Charge relay system" evidence="8">
    <location>
        <position position="76"/>
    </location>
</feature>
<evidence type="ECO:0000256" key="7">
    <source>
        <dbReference type="ARBA" id="ARBA00047407"/>
    </source>
</evidence>
<evidence type="ECO:0000313" key="11">
    <source>
        <dbReference type="Proteomes" id="UP000581688"/>
    </source>
</evidence>
<evidence type="ECO:0000256" key="8">
    <source>
        <dbReference type="HAMAP-Rule" id="MF_00120"/>
    </source>
</evidence>
<keyword evidence="4 8" id="KW-0067">ATP-binding</keyword>
<reference evidence="10 11" key="1">
    <citation type="submission" date="2020-08" db="EMBL/GenBank/DDBJ databases">
        <title>Genomic Encyclopedia of Type Strains, Phase IV (KMG-IV): sequencing the most valuable type-strain genomes for metagenomic binning, comparative biology and taxonomic classification.</title>
        <authorList>
            <person name="Goeker M."/>
        </authorList>
    </citation>
    <scope>NUCLEOTIDE SEQUENCE [LARGE SCALE GENOMIC DNA]</scope>
    <source>
        <strain evidence="10 11">DSM 19612</strain>
    </source>
</reference>
<feature type="active site" description="Charge relay system" evidence="8">
    <location>
        <position position="152"/>
    </location>
</feature>
<dbReference type="Pfam" id="PF01425">
    <property type="entry name" value="Amidase"/>
    <property type="match status" value="1"/>
</dbReference>
<name>A0A841Q955_9BACI</name>
<dbReference type="PANTHER" id="PTHR11895">
    <property type="entry name" value="TRANSAMIDASE"/>
    <property type="match status" value="1"/>
</dbReference>
<keyword evidence="5 8" id="KW-0648">Protein biosynthesis</keyword>
<dbReference type="InterPro" id="IPR020556">
    <property type="entry name" value="Amidase_CS"/>
</dbReference>
<feature type="active site" description="Acyl-ester intermediate" evidence="8">
    <location>
        <position position="176"/>
    </location>
</feature>
<keyword evidence="11" id="KW-1185">Reference proteome</keyword>
<evidence type="ECO:0000256" key="5">
    <source>
        <dbReference type="ARBA" id="ARBA00022917"/>
    </source>
</evidence>
<comment type="function">
    <text evidence="6 8">Allows the formation of correctly charged Gln-tRNA(Gln) through the transamidation of misacylated Glu-tRNA(Gln) in organisms which lack glutaminyl-tRNA synthetase. The reaction takes place in the presence of glutamine and ATP through an activated gamma-phospho-Glu-tRNA(Gln).</text>
</comment>
<dbReference type="EC" id="6.3.5.7" evidence="8"/>
<accession>A0A841Q955</accession>
<evidence type="ECO:0000259" key="9">
    <source>
        <dbReference type="Pfam" id="PF01425"/>
    </source>
</evidence>
<evidence type="ECO:0000256" key="2">
    <source>
        <dbReference type="ARBA" id="ARBA00022598"/>
    </source>
</evidence>
<comment type="similarity">
    <text evidence="1 8">Belongs to the amidase family. GatA subfamily.</text>
</comment>
<keyword evidence="3 8" id="KW-0547">Nucleotide-binding</keyword>
<comment type="caution">
    <text evidence="10">The sequence shown here is derived from an EMBL/GenBank/DDBJ whole genome shotgun (WGS) entry which is preliminary data.</text>
</comment>
<dbReference type="EMBL" id="JACHGH010000013">
    <property type="protein sequence ID" value="MBB6454905.1"/>
    <property type="molecule type" value="Genomic_DNA"/>
</dbReference>
<comment type="subunit">
    <text evidence="8">Heterotrimer of A, B and C subunits.</text>
</comment>
<gene>
    <name evidence="8" type="primary">gatA</name>
    <name evidence="10" type="ORF">HNQ94_003394</name>
</gene>
<dbReference type="NCBIfam" id="TIGR00132">
    <property type="entry name" value="gatA"/>
    <property type="match status" value="1"/>
</dbReference>
<keyword evidence="2 8" id="KW-0436">Ligase</keyword>
<protein>
    <recommendedName>
        <fullName evidence="8">Glutamyl-tRNA(Gln) amidotransferase subunit A</fullName>
        <shortName evidence="8">Glu-ADT subunit A</shortName>
        <ecNumber evidence="8">6.3.5.7</ecNumber>
    </recommendedName>
</protein>
<dbReference type="InterPro" id="IPR023631">
    <property type="entry name" value="Amidase_dom"/>
</dbReference>
<dbReference type="SUPFAM" id="SSF75304">
    <property type="entry name" value="Amidase signature (AS) enzymes"/>
    <property type="match status" value="1"/>
</dbReference>
<dbReference type="GO" id="GO:0016740">
    <property type="term" value="F:transferase activity"/>
    <property type="evidence" value="ECO:0007669"/>
    <property type="project" value="UniProtKB-KW"/>
</dbReference>
<dbReference type="InterPro" id="IPR004412">
    <property type="entry name" value="GatA"/>
</dbReference>
<dbReference type="Proteomes" id="UP000581688">
    <property type="component" value="Unassembled WGS sequence"/>
</dbReference>
<evidence type="ECO:0000256" key="4">
    <source>
        <dbReference type="ARBA" id="ARBA00022840"/>
    </source>
</evidence>
<keyword evidence="10" id="KW-0808">Transferase</keyword>
<dbReference type="GO" id="GO:0006412">
    <property type="term" value="P:translation"/>
    <property type="evidence" value="ECO:0007669"/>
    <property type="project" value="UniProtKB-UniRule"/>
</dbReference>
<sequence length="488" mass="52730">MSLFDHSISELQQKLHNKEITVSDLVDTSYKRISEVDDKVKAFLTLNEEAARAQAKALEESGQAGEALFGLPAGIKDNIVTKGLRTTCGSQFLSNFNDPLYDATVIQKLNAAKSITVGKLNMDEFAMGSSNENSSYFTTRNPWNTEHVPGGSSGGSGAAVASGQVLFALGSDTGGSIRQPAAFCGVVGLKPTYGRVSRFGLVAFASSLDQIGPVTRTVEDNARVLEIISGHDKMDSTSANIDVPKYTESLTGDVKGLKIAVPKEYLGEGVTEEVRNAVLEALKKYEALGAEWEEVSLPHSKYAVATYYLLSSSEASANLARFDGVRYGVRSPEAKNMIEMFKLSRSQGFGEEVKRRIMLGTFALSSGYYDAYYKKAQKVRTLIKQDFDNVFEKYDIILGPTTPTPAFKVGEKIADPLTMYANDILTIPVNLAGVPGISIPCGFSSEGLPIGLQLIGKHFDEGTVYRAAHAFEQATDHHKKKPTLGGAN</sequence>
<evidence type="ECO:0000313" key="10">
    <source>
        <dbReference type="EMBL" id="MBB6454905.1"/>
    </source>
</evidence>
<dbReference type="InterPro" id="IPR036928">
    <property type="entry name" value="AS_sf"/>
</dbReference>
<proteinExistence type="inferred from homology"/>
<evidence type="ECO:0000256" key="1">
    <source>
        <dbReference type="ARBA" id="ARBA00008069"/>
    </source>
</evidence>
<feature type="domain" description="Amidase" evidence="9">
    <location>
        <begin position="24"/>
        <end position="464"/>
    </location>
</feature>
<dbReference type="HAMAP" id="MF_00120">
    <property type="entry name" value="GatA"/>
    <property type="match status" value="1"/>
</dbReference>
<dbReference type="GO" id="GO:0005524">
    <property type="term" value="F:ATP binding"/>
    <property type="evidence" value="ECO:0007669"/>
    <property type="project" value="UniProtKB-KW"/>
</dbReference>
<dbReference type="PANTHER" id="PTHR11895:SF151">
    <property type="entry name" value="GLUTAMYL-TRNA(GLN) AMIDOTRANSFERASE SUBUNIT A"/>
    <property type="match status" value="1"/>
</dbReference>
<evidence type="ECO:0000256" key="6">
    <source>
        <dbReference type="ARBA" id="ARBA00025295"/>
    </source>
</evidence>
<dbReference type="AlphaFoldDB" id="A0A841Q955"/>
<dbReference type="PROSITE" id="PS00571">
    <property type="entry name" value="AMIDASES"/>
    <property type="match status" value="1"/>
</dbReference>
<comment type="catalytic activity">
    <reaction evidence="7 8">
        <text>L-glutamyl-tRNA(Gln) + L-glutamine + ATP + H2O = L-glutaminyl-tRNA(Gln) + L-glutamate + ADP + phosphate + H(+)</text>
        <dbReference type="Rhea" id="RHEA:17521"/>
        <dbReference type="Rhea" id="RHEA-COMP:9681"/>
        <dbReference type="Rhea" id="RHEA-COMP:9684"/>
        <dbReference type="ChEBI" id="CHEBI:15377"/>
        <dbReference type="ChEBI" id="CHEBI:15378"/>
        <dbReference type="ChEBI" id="CHEBI:29985"/>
        <dbReference type="ChEBI" id="CHEBI:30616"/>
        <dbReference type="ChEBI" id="CHEBI:43474"/>
        <dbReference type="ChEBI" id="CHEBI:58359"/>
        <dbReference type="ChEBI" id="CHEBI:78520"/>
        <dbReference type="ChEBI" id="CHEBI:78521"/>
        <dbReference type="ChEBI" id="CHEBI:456216"/>
        <dbReference type="EC" id="6.3.5.7"/>
    </reaction>
</comment>
<dbReference type="InterPro" id="IPR000120">
    <property type="entry name" value="Amidase"/>
</dbReference>
<dbReference type="RefSeq" id="WP_174497284.1">
    <property type="nucleotide sequence ID" value="NZ_CADDWK010000013.1"/>
</dbReference>
<evidence type="ECO:0000256" key="3">
    <source>
        <dbReference type="ARBA" id="ARBA00022741"/>
    </source>
</evidence>
<dbReference type="GO" id="GO:0050567">
    <property type="term" value="F:glutaminyl-tRNA synthase (glutamine-hydrolyzing) activity"/>
    <property type="evidence" value="ECO:0007669"/>
    <property type="project" value="UniProtKB-UniRule"/>
</dbReference>